<accession>A0A381L024</accession>
<feature type="non-terminal residue" evidence="1">
    <location>
        <position position="1"/>
    </location>
</feature>
<protein>
    <submittedName>
        <fullName evidence="1">Bgt-20216</fullName>
    </submittedName>
</protein>
<dbReference type="AlphaFoldDB" id="A0A381L024"/>
<evidence type="ECO:0000313" key="1">
    <source>
        <dbReference type="EMBL" id="SUZ07258.1"/>
    </source>
</evidence>
<proteinExistence type="predicted"/>
<gene>
    <name evidence="1" type="ORF">BGT96224V2_LOCUS204</name>
</gene>
<dbReference type="EMBL" id="UIGY01000001">
    <property type="protein sequence ID" value="SUZ07258.1"/>
    <property type="molecule type" value="Genomic_DNA"/>
</dbReference>
<name>A0A381L024_BLUGR</name>
<reference evidence="1" key="1">
    <citation type="submission" date="2018-07" db="EMBL/GenBank/DDBJ databases">
        <authorList>
            <person name="Quirk P.G."/>
            <person name="Krulwich T.A."/>
        </authorList>
    </citation>
    <scope>NUCLEOTIDE SEQUENCE</scope>
    <source>
        <strain evidence="1">96224</strain>
    </source>
</reference>
<organism evidence="1">
    <name type="scientific">Blumeria graminis f. sp. tritici 96224</name>
    <dbReference type="NCBI Taxonomy" id="1268274"/>
    <lineage>
        <taxon>Eukaryota</taxon>
        <taxon>Fungi</taxon>
        <taxon>Dikarya</taxon>
        <taxon>Ascomycota</taxon>
        <taxon>Pezizomycotina</taxon>
        <taxon>Leotiomycetes</taxon>
        <taxon>Erysiphales</taxon>
        <taxon>Erysiphaceae</taxon>
        <taxon>Blumeria</taxon>
    </lineage>
</organism>
<sequence length="52" mass="5876">FHRSASAITRLNLKSNLSVHAKPLRPLIYHLRVKGIPAIPRLGSVYILLSWT</sequence>